<keyword evidence="3" id="KW-1133">Transmembrane helix</keyword>
<feature type="compositionally biased region" description="Low complexity" evidence="2">
    <location>
        <begin position="237"/>
        <end position="420"/>
    </location>
</feature>
<feature type="binding site" evidence="1">
    <location>
        <position position="643"/>
    </location>
    <ligand>
        <name>Zn(2+)</name>
        <dbReference type="ChEBI" id="CHEBI:29105"/>
        <note>catalytic</note>
    </ligand>
</feature>
<dbReference type="InParanoid" id="A0A2R5GYP1"/>
<dbReference type="GO" id="GO:0007229">
    <property type="term" value="P:integrin-mediated signaling pathway"/>
    <property type="evidence" value="ECO:0007669"/>
    <property type="project" value="UniProtKB-KW"/>
</dbReference>
<comment type="caution">
    <text evidence="1">Lacks conserved residue(s) required for the propagation of feature annotation.</text>
</comment>
<organism evidence="5 6">
    <name type="scientific">Hondaea fermentalgiana</name>
    <dbReference type="NCBI Taxonomy" id="2315210"/>
    <lineage>
        <taxon>Eukaryota</taxon>
        <taxon>Sar</taxon>
        <taxon>Stramenopiles</taxon>
        <taxon>Bigyra</taxon>
        <taxon>Labyrinthulomycetes</taxon>
        <taxon>Thraustochytrida</taxon>
        <taxon>Thraustochytriidae</taxon>
        <taxon>Hondaea</taxon>
    </lineage>
</organism>
<dbReference type="Proteomes" id="UP000241890">
    <property type="component" value="Unassembled WGS sequence"/>
</dbReference>
<feature type="region of interest" description="Disordered" evidence="2">
    <location>
        <begin position="78"/>
        <end position="100"/>
    </location>
</feature>
<evidence type="ECO:0000259" key="4">
    <source>
        <dbReference type="PROSITE" id="PS50215"/>
    </source>
</evidence>
<keyword evidence="5" id="KW-0401">Integrin</keyword>
<dbReference type="Pfam" id="PF01421">
    <property type="entry name" value="Reprolysin"/>
    <property type="match status" value="1"/>
</dbReference>
<dbReference type="SUPFAM" id="SSF55486">
    <property type="entry name" value="Metalloproteases ('zincins'), catalytic domain"/>
    <property type="match status" value="1"/>
</dbReference>
<sequence length="1001" mass="105892">MTNCGDTPRDSSSSGGIAHLRWVRARHAQQVLGTRTRGARRRLSAAERRDARLLETLDAYEIVDGLHENEDIRRVLKSAEPGVANNSDDNNHEEEEDRRDTDAVDFALSAFGTRVNVPLSRHPRFFAPDFAIWGVSSDGQLKRQPAQPALDCFFIGEGAVISFCAHQVRGRILVSRRDEDDDVVEEDWHIEPLLATPGSYVVYRGRDLRETDLPNVVLEQDVHGHQHAHRIGRRMANASNSSNSNGNSNGNNGNSNGNIGNSNGNNGNSNGNNGNSTGNNGNSNGNNGNSTGNNGNSTGNNGNSTGNNGNSNGNNGNSTGNNGNSNGNNGNSTGNNGNSNGNNGNSTGNNGNSNGNNGNSTGNNGNSNGNNGNANGNNGNSNGNNGNSNGNNGNSNGNNGNSNGAANGAISTTVTSGESSETTEEQLPDETKTESDSAGLKVSRGACGVLDVDLSGLVKTPNATNLDRLKEDAGAIVAAASSTVASSSSKTHFVRVLLVSDARMHAVYQDDLVLLSVSVYLMGLVEEIYREFPGGHTISIEVAGIVTMDSTDPWPNLFSSTGRSVESSALLTNFTAWVRSNAAALPDHDLAHLVTGWDLYGSNTGGSVIGLAYVGTVCDKSWKTGISQGDFLSTQYVANTISHELMHGLGAYHTDRTSPGDLTCDDDDTYYLMNSITETGKPQWSECTLQWFEQLLQNENITKCMEAICGDGLVEGDEECDAADDPCCDITTCQLLTTNACSQAGNADQEDDDTVVLYNRSDASLAVCGNGVLEAGEECDVLAGGLAEVRGYFVGDCSTNSCDFLRCERIPTGATEASCYNLAPIRVLDGTRCGDNAYCYQGACKSSVESIRDGTADGCRDGVKNGDETDVDCGGSSCLPCLTSQTCESDDDCNWLLECDAETHVCYDNLPTDLFSSDSDLSNFLAWINANPIATGVIMGVAGVVVVVLSYICCCDRQLRNCLFPCMNRESSPFHQGKHISPDLTARVDTESGLETHDTST</sequence>
<gene>
    <name evidence="5" type="ORF">FCC1311_098042</name>
</gene>
<protein>
    <submittedName>
        <fullName evidence="5">Zinc metalloproteinase/disintegrin</fullName>
    </submittedName>
</protein>
<keyword evidence="3" id="KW-0812">Transmembrane</keyword>
<evidence type="ECO:0000313" key="6">
    <source>
        <dbReference type="Proteomes" id="UP000241890"/>
    </source>
</evidence>
<dbReference type="EMBL" id="BEYU01000162">
    <property type="protein sequence ID" value="GBG33581.1"/>
    <property type="molecule type" value="Genomic_DNA"/>
</dbReference>
<feature type="domain" description="Peptidase M12B" evidence="4">
    <location>
        <begin position="492"/>
        <end position="708"/>
    </location>
</feature>
<evidence type="ECO:0000256" key="3">
    <source>
        <dbReference type="SAM" id="Phobius"/>
    </source>
</evidence>
<keyword evidence="1" id="KW-0479">Metal-binding</keyword>
<dbReference type="GO" id="GO:0004222">
    <property type="term" value="F:metalloendopeptidase activity"/>
    <property type="evidence" value="ECO:0007669"/>
    <property type="project" value="InterPro"/>
</dbReference>
<dbReference type="GO" id="GO:0046872">
    <property type="term" value="F:metal ion binding"/>
    <property type="evidence" value="ECO:0007669"/>
    <property type="project" value="UniProtKB-KW"/>
</dbReference>
<dbReference type="OrthoDB" id="196747at2759"/>
<dbReference type="PROSITE" id="PS50215">
    <property type="entry name" value="ADAM_MEPRO"/>
    <property type="match status" value="1"/>
</dbReference>
<dbReference type="Gene3D" id="3.40.390.10">
    <property type="entry name" value="Collagenase (Catalytic Domain)"/>
    <property type="match status" value="1"/>
</dbReference>
<feature type="transmembrane region" description="Helical" evidence="3">
    <location>
        <begin position="933"/>
        <end position="954"/>
    </location>
</feature>
<keyword evidence="6" id="KW-1185">Reference proteome</keyword>
<feature type="region of interest" description="Disordered" evidence="2">
    <location>
        <begin position="237"/>
        <end position="440"/>
    </location>
</feature>
<dbReference type="InterPro" id="IPR024079">
    <property type="entry name" value="MetalloPept_cat_dom_sf"/>
</dbReference>
<name>A0A2R5GYP1_9STRA</name>
<feature type="binding site" evidence="1">
    <location>
        <position position="647"/>
    </location>
    <ligand>
        <name>Zn(2+)</name>
        <dbReference type="ChEBI" id="CHEBI:29105"/>
        <note>catalytic</note>
    </ligand>
</feature>
<dbReference type="PANTHER" id="PTHR11905">
    <property type="entry name" value="ADAM A DISINTEGRIN AND METALLOPROTEASE DOMAIN"/>
    <property type="match status" value="1"/>
</dbReference>
<dbReference type="Gene3D" id="3.40.1620.60">
    <property type="match status" value="1"/>
</dbReference>
<reference evidence="5 6" key="1">
    <citation type="submission" date="2017-12" db="EMBL/GenBank/DDBJ databases">
        <title>Sequencing, de novo assembly and annotation of complete genome of a new Thraustochytrid species, strain FCC1311.</title>
        <authorList>
            <person name="Sedici K."/>
            <person name="Godart F."/>
            <person name="Aiese Cigliano R."/>
            <person name="Sanseverino W."/>
            <person name="Barakat M."/>
            <person name="Ortet P."/>
            <person name="Marechal E."/>
            <person name="Cagnac O."/>
            <person name="Amato A."/>
        </authorList>
    </citation>
    <scope>NUCLEOTIDE SEQUENCE [LARGE SCALE GENOMIC DNA]</scope>
</reference>
<comment type="caution">
    <text evidence="5">The sequence shown here is derived from an EMBL/GenBank/DDBJ whole genome shotgun (WGS) entry which is preliminary data.</text>
</comment>
<accession>A0A2R5GYP1</accession>
<dbReference type="InterPro" id="IPR001590">
    <property type="entry name" value="Peptidase_M12B"/>
</dbReference>
<evidence type="ECO:0000256" key="1">
    <source>
        <dbReference type="PROSITE-ProRule" id="PRU00276"/>
    </source>
</evidence>
<dbReference type="PANTHER" id="PTHR11905:SF159">
    <property type="entry name" value="ADAM METALLOPROTEASE"/>
    <property type="match status" value="1"/>
</dbReference>
<proteinExistence type="predicted"/>
<evidence type="ECO:0000256" key="2">
    <source>
        <dbReference type="SAM" id="MobiDB-lite"/>
    </source>
</evidence>
<feature type="binding site" evidence="1">
    <location>
        <position position="653"/>
    </location>
    <ligand>
        <name>Zn(2+)</name>
        <dbReference type="ChEBI" id="CHEBI:29105"/>
        <note>catalytic</note>
    </ligand>
</feature>
<keyword evidence="1" id="KW-0862">Zinc</keyword>
<keyword evidence="3" id="KW-0472">Membrane</keyword>
<dbReference type="AlphaFoldDB" id="A0A2R5GYP1"/>
<evidence type="ECO:0000313" key="5">
    <source>
        <dbReference type="EMBL" id="GBG33581.1"/>
    </source>
</evidence>
<feature type="active site" evidence="1">
    <location>
        <position position="644"/>
    </location>
</feature>
<dbReference type="GO" id="GO:0006508">
    <property type="term" value="P:proteolysis"/>
    <property type="evidence" value="ECO:0007669"/>
    <property type="project" value="InterPro"/>
</dbReference>